<name>A0ABN8K567_9HYPH</name>
<dbReference type="EMBL" id="CAKXZS010000034">
    <property type="protein sequence ID" value="CAH2405397.1"/>
    <property type="molecule type" value="Genomic_DNA"/>
</dbReference>
<sequence length="85" mass="9116">MPATLGPAMICRGSKPSGPATEELNKNKNEQGGYRPISSGDAPPRFLLDMPVLHLDLKEKPGNDGIRIEAAVGRQACRERQGFAS</sequence>
<gene>
    <name evidence="2" type="ORF">MES4922_40220</name>
</gene>
<keyword evidence="3" id="KW-1185">Reference proteome</keyword>
<evidence type="ECO:0000313" key="2">
    <source>
        <dbReference type="EMBL" id="CAH2405397.1"/>
    </source>
</evidence>
<comment type="caution">
    <text evidence="2">The sequence shown here is derived from an EMBL/GenBank/DDBJ whole genome shotgun (WGS) entry which is preliminary data.</text>
</comment>
<accession>A0ABN8K567</accession>
<proteinExistence type="predicted"/>
<evidence type="ECO:0000313" key="3">
    <source>
        <dbReference type="Proteomes" id="UP001152604"/>
    </source>
</evidence>
<feature type="region of interest" description="Disordered" evidence="1">
    <location>
        <begin position="1"/>
        <end position="43"/>
    </location>
</feature>
<protein>
    <recommendedName>
        <fullName evidence="4">Propionyl-coenzyme A carboxylase alpha polypeptide</fullName>
    </recommendedName>
</protein>
<organism evidence="2 3">
    <name type="scientific">Mesorhizobium ventifaucium</name>
    <dbReference type="NCBI Taxonomy" id="666020"/>
    <lineage>
        <taxon>Bacteria</taxon>
        <taxon>Pseudomonadati</taxon>
        <taxon>Pseudomonadota</taxon>
        <taxon>Alphaproteobacteria</taxon>
        <taxon>Hyphomicrobiales</taxon>
        <taxon>Phyllobacteriaceae</taxon>
        <taxon>Mesorhizobium</taxon>
    </lineage>
</organism>
<reference evidence="2" key="1">
    <citation type="submission" date="2022-03" db="EMBL/GenBank/DDBJ databases">
        <authorList>
            <person name="Brunel B."/>
        </authorList>
    </citation>
    <scope>NUCLEOTIDE SEQUENCE</scope>
    <source>
        <strain evidence="2">STM4922sample</strain>
    </source>
</reference>
<dbReference type="Proteomes" id="UP001152604">
    <property type="component" value="Unassembled WGS sequence"/>
</dbReference>
<evidence type="ECO:0008006" key="4">
    <source>
        <dbReference type="Google" id="ProtNLM"/>
    </source>
</evidence>
<evidence type="ECO:0000256" key="1">
    <source>
        <dbReference type="SAM" id="MobiDB-lite"/>
    </source>
</evidence>